<dbReference type="SUPFAM" id="SSF55961">
    <property type="entry name" value="Bet v1-like"/>
    <property type="match status" value="1"/>
</dbReference>
<dbReference type="InterPro" id="IPR001663">
    <property type="entry name" value="Rng_hydr_dOase-A"/>
</dbReference>
<accession>A0A937UMI0</accession>
<evidence type="ECO:0000256" key="1">
    <source>
        <dbReference type="ARBA" id="ARBA00001962"/>
    </source>
</evidence>
<evidence type="ECO:0000259" key="7">
    <source>
        <dbReference type="PROSITE" id="PS51296"/>
    </source>
</evidence>
<dbReference type="Gene3D" id="2.102.10.10">
    <property type="entry name" value="Rieske [2Fe-2S] iron-sulphur domain"/>
    <property type="match status" value="1"/>
</dbReference>
<keyword evidence="4" id="KW-0560">Oxidoreductase</keyword>
<dbReference type="GO" id="GO:0016705">
    <property type="term" value="F:oxidoreductase activity, acting on paired donors, with incorporation or reduction of molecular oxygen"/>
    <property type="evidence" value="ECO:0007669"/>
    <property type="project" value="UniProtKB-ARBA"/>
</dbReference>
<dbReference type="InterPro" id="IPR017941">
    <property type="entry name" value="Rieske_2Fe-2S"/>
</dbReference>
<evidence type="ECO:0000256" key="2">
    <source>
        <dbReference type="ARBA" id="ARBA00022714"/>
    </source>
</evidence>
<gene>
    <name evidence="8" type="ORF">I7412_17345</name>
</gene>
<dbReference type="AlphaFoldDB" id="A0A937UMI0"/>
<name>A0A937UMI0_9ACTN</name>
<dbReference type="EMBL" id="JAEACQ010000197">
    <property type="protein sequence ID" value="MBL7628889.1"/>
    <property type="molecule type" value="Genomic_DNA"/>
</dbReference>
<dbReference type="InterPro" id="IPR015879">
    <property type="entry name" value="Ring_hydroxy_dOase_asu_C_dom"/>
</dbReference>
<dbReference type="InterPro" id="IPR036922">
    <property type="entry name" value="Rieske_2Fe-2S_sf"/>
</dbReference>
<keyword evidence="2" id="KW-0001">2Fe-2S</keyword>
<reference evidence="8" key="1">
    <citation type="submission" date="2020-12" db="EMBL/GenBank/DDBJ databases">
        <title>Genomic characterization of non-nitrogen-fixing Frankia strains.</title>
        <authorList>
            <person name="Carlos-Shanley C."/>
            <person name="Guerra T."/>
            <person name="Hahn D."/>
        </authorList>
    </citation>
    <scope>NUCLEOTIDE SEQUENCE</scope>
    <source>
        <strain evidence="8">CN6</strain>
    </source>
</reference>
<dbReference type="PANTHER" id="PTHR43756">
    <property type="entry name" value="CHOLINE MONOOXYGENASE, CHLOROPLASTIC"/>
    <property type="match status" value="1"/>
</dbReference>
<dbReference type="GO" id="GO:0004497">
    <property type="term" value="F:monooxygenase activity"/>
    <property type="evidence" value="ECO:0007669"/>
    <property type="project" value="UniProtKB-ARBA"/>
</dbReference>
<dbReference type="CDD" id="cd03469">
    <property type="entry name" value="Rieske_RO_Alpha_N"/>
    <property type="match status" value="1"/>
</dbReference>
<proteinExistence type="predicted"/>
<comment type="caution">
    <text evidence="8">The sequence shown here is derived from an EMBL/GenBank/DDBJ whole genome shotgun (WGS) entry which is preliminary data.</text>
</comment>
<dbReference type="PANTHER" id="PTHR43756:SF5">
    <property type="entry name" value="CHOLINE MONOOXYGENASE, CHLOROPLASTIC"/>
    <property type="match status" value="1"/>
</dbReference>
<keyword evidence="9" id="KW-1185">Reference proteome</keyword>
<dbReference type="Pfam" id="PF00848">
    <property type="entry name" value="Ring_hydroxyl_A"/>
    <property type="match status" value="1"/>
</dbReference>
<organism evidence="8 9">
    <name type="scientific">Frankia nepalensis</name>
    <dbReference type="NCBI Taxonomy" id="1836974"/>
    <lineage>
        <taxon>Bacteria</taxon>
        <taxon>Bacillati</taxon>
        <taxon>Actinomycetota</taxon>
        <taxon>Actinomycetes</taxon>
        <taxon>Frankiales</taxon>
        <taxon>Frankiaceae</taxon>
        <taxon>Frankia</taxon>
    </lineage>
</organism>
<feature type="domain" description="Rieske" evidence="7">
    <location>
        <begin position="1"/>
        <end position="105"/>
    </location>
</feature>
<evidence type="ECO:0000256" key="3">
    <source>
        <dbReference type="ARBA" id="ARBA00022723"/>
    </source>
</evidence>
<keyword evidence="8" id="KW-0223">Dioxygenase</keyword>
<sequence>MPDAGDVHPMMVAGRPLVMVRGEDGQVRVFHNVCRHRGMRLVDAPARGRRRVQCAYHCWSYELDGALAVTPYLDRGRGNTPPADLAAELGLLPVASATWAGMVLVHLGPDPEPVDDLLAPLRARWEHLDFSRLRLAEERGFDVEANWKLVVENFLDFYHLPFVHPQVGVVSAALDPGSRRTRRARITRSAIQGRVWDSWR</sequence>
<keyword evidence="3" id="KW-0479">Metal-binding</keyword>
<dbReference type="GO" id="GO:0051213">
    <property type="term" value="F:dioxygenase activity"/>
    <property type="evidence" value="ECO:0007669"/>
    <property type="project" value="UniProtKB-KW"/>
</dbReference>
<keyword evidence="6" id="KW-0411">Iron-sulfur</keyword>
<keyword evidence="5" id="KW-0408">Iron</keyword>
<dbReference type="Gene3D" id="3.90.380.10">
    <property type="entry name" value="Naphthalene 1,2-dioxygenase Alpha Subunit, Chain A, domain 1"/>
    <property type="match status" value="1"/>
</dbReference>
<dbReference type="PRINTS" id="PR00090">
    <property type="entry name" value="RNGDIOXGNASE"/>
</dbReference>
<dbReference type="Pfam" id="PF00355">
    <property type="entry name" value="Rieske"/>
    <property type="match status" value="1"/>
</dbReference>
<dbReference type="SUPFAM" id="SSF50022">
    <property type="entry name" value="ISP domain"/>
    <property type="match status" value="1"/>
</dbReference>
<dbReference type="RefSeq" id="WP_203005836.1">
    <property type="nucleotide sequence ID" value="NZ_JADWYU010000137.1"/>
</dbReference>
<evidence type="ECO:0000256" key="4">
    <source>
        <dbReference type="ARBA" id="ARBA00023002"/>
    </source>
</evidence>
<dbReference type="PROSITE" id="PS51296">
    <property type="entry name" value="RIESKE"/>
    <property type="match status" value="1"/>
</dbReference>
<evidence type="ECO:0000313" key="8">
    <source>
        <dbReference type="EMBL" id="MBL7628889.1"/>
    </source>
</evidence>
<evidence type="ECO:0000256" key="5">
    <source>
        <dbReference type="ARBA" id="ARBA00023004"/>
    </source>
</evidence>
<dbReference type="GO" id="GO:0051537">
    <property type="term" value="F:2 iron, 2 sulfur cluster binding"/>
    <property type="evidence" value="ECO:0007669"/>
    <property type="project" value="UniProtKB-KW"/>
</dbReference>
<dbReference type="Proteomes" id="UP000604475">
    <property type="component" value="Unassembled WGS sequence"/>
</dbReference>
<dbReference type="GO" id="GO:0005506">
    <property type="term" value="F:iron ion binding"/>
    <property type="evidence" value="ECO:0007669"/>
    <property type="project" value="InterPro"/>
</dbReference>
<evidence type="ECO:0000256" key="6">
    <source>
        <dbReference type="ARBA" id="ARBA00023014"/>
    </source>
</evidence>
<protein>
    <submittedName>
        <fullName evidence="8">Aromatic ring-hydroxylating dioxygenase subunit alpha</fullName>
    </submittedName>
</protein>
<evidence type="ECO:0000313" key="9">
    <source>
        <dbReference type="Proteomes" id="UP000604475"/>
    </source>
</evidence>
<comment type="cofactor">
    <cofactor evidence="1">
        <name>Fe cation</name>
        <dbReference type="ChEBI" id="CHEBI:24875"/>
    </cofactor>
</comment>